<dbReference type="AlphaFoldDB" id="A0A915DFZ0"/>
<evidence type="ECO:0000313" key="3">
    <source>
        <dbReference type="WBParaSite" id="jg18846"/>
    </source>
</evidence>
<keyword evidence="2" id="KW-1185">Reference proteome</keyword>
<name>A0A915DFZ0_9BILA</name>
<proteinExistence type="predicted"/>
<organism evidence="2 3">
    <name type="scientific">Ditylenchus dipsaci</name>
    <dbReference type="NCBI Taxonomy" id="166011"/>
    <lineage>
        <taxon>Eukaryota</taxon>
        <taxon>Metazoa</taxon>
        <taxon>Ecdysozoa</taxon>
        <taxon>Nematoda</taxon>
        <taxon>Chromadorea</taxon>
        <taxon>Rhabditida</taxon>
        <taxon>Tylenchina</taxon>
        <taxon>Tylenchomorpha</taxon>
        <taxon>Sphaerularioidea</taxon>
        <taxon>Anguinidae</taxon>
        <taxon>Anguininae</taxon>
        <taxon>Ditylenchus</taxon>
    </lineage>
</organism>
<accession>A0A915DFZ0</accession>
<keyword evidence="1" id="KW-0812">Transmembrane</keyword>
<reference evidence="3" key="1">
    <citation type="submission" date="2022-11" db="UniProtKB">
        <authorList>
            <consortium name="WormBaseParasite"/>
        </authorList>
    </citation>
    <scope>IDENTIFICATION</scope>
</reference>
<evidence type="ECO:0000313" key="2">
    <source>
        <dbReference type="Proteomes" id="UP000887574"/>
    </source>
</evidence>
<protein>
    <submittedName>
        <fullName evidence="3">Uncharacterized protein</fullName>
    </submittedName>
</protein>
<dbReference type="WBParaSite" id="jg18846">
    <property type="protein sequence ID" value="jg18846"/>
    <property type="gene ID" value="jg18846"/>
</dbReference>
<dbReference type="Proteomes" id="UP000887574">
    <property type="component" value="Unplaced"/>
</dbReference>
<keyword evidence="1" id="KW-0472">Membrane</keyword>
<evidence type="ECO:0000256" key="1">
    <source>
        <dbReference type="SAM" id="Phobius"/>
    </source>
</evidence>
<sequence length="128" mass="14334">MLHVSSSSNFSVFRWTIFVVIDVPTTVDYRFDYVVVTMSMSRLGPAFRSRIIEIRGNYSNSGLCNNRLLPICSGGNDSARINFGLISYTFKAVISTILMITGIALYSDVAFPCVMYCLGKIFGRIDLY</sequence>
<keyword evidence="1" id="KW-1133">Transmembrane helix</keyword>
<feature type="transmembrane region" description="Helical" evidence="1">
    <location>
        <begin position="92"/>
        <end position="118"/>
    </location>
</feature>